<dbReference type="GO" id="GO:0102264">
    <property type="term" value="F:tRNA-dihydrouridine20 synthase activity"/>
    <property type="evidence" value="ECO:0007669"/>
    <property type="project" value="UniProtKB-EC"/>
</dbReference>
<feature type="binding site" evidence="9">
    <location>
        <position position="138"/>
    </location>
    <ligand>
        <name>FMN</name>
        <dbReference type="ChEBI" id="CHEBI:58210"/>
    </ligand>
</feature>
<dbReference type="EC" id="1.3.1.91" evidence="9"/>
<dbReference type="Gene3D" id="1.20.120.1460">
    <property type="match status" value="1"/>
</dbReference>
<dbReference type="EMBL" id="LATL02000271">
    <property type="protein sequence ID" value="KMW70084.1"/>
    <property type="molecule type" value="Genomic_DNA"/>
</dbReference>
<dbReference type="OrthoDB" id="9764501at2"/>
<evidence type="ECO:0000256" key="5">
    <source>
        <dbReference type="ARBA" id="ARBA00022694"/>
    </source>
</evidence>
<protein>
    <recommendedName>
        <fullName evidence="9">tRNA-dihydrouridine(20/20a) synthase</fullName>
        <ecNumber evidence="9">1.3.1.91</ecNumber>
    </recommendedName>
    <alternativeName>
        <fullName evidence="9">DusA-like U20-specific dihydrouridine synthase</fullName>
        <shortName evidence="9">U20-specific Dus</shortName>
    </alternativeName>
</protein>
<dbReference type="CDD" id="cd02801">
    <property type="entry name" value="DUS_like_FMN"/>
    <property type="match status" value="1"/>
</dbReference>
<evidence type="ECO:0000259" key="10">
    <source>
        <dbReference type="Pfam" id="PF01207"/>
    </source>
</evidence>
<evidence type="ECO:0000313" key="11">
    <source>
        <dbReference type="EMBL" id="KMW70084.1"/>
    </source>
</evidence>
<feature type="binding site" evidence="9">
    <location>
        <begin position="277"/>
        <end position="279"/>
    </location>
    <ligand>
        <name>FMN</name>
        <dbReference type="ChEBI" id="CHEBI:58210"/>
    </ligand>
</feature>
<feature type="active site" description="Proton donor" evidence="9">
    <location>
        <position position="99"/>
    </location>
</feature>
<gene>
    <name evidence="11" type="ORF">WN50_38080</name>
</gene>
<evidence type="ECO:0000256" key="8">
    <source>
        <dbReference type="ARBA" id="ARBA00023002"/>
    </source>
</evidence>
<dbReference type="Gene3D" id="3.20.20.70">
    <property type="entry name" value="Aldolase class I"/>
    <property type="match status" value="2"/>
</dbReference>
<organism evidence="11 12">
    <name type="scientific">Limnoraphis robusta CS-951</name>
    <dbReference type="NCBI Taxonomy" id="1637645"/>
    <lineage>
        <taxon>Bacteria</taxon>
        <taxon>Bacillati</taxon>
        <taxon>Cyanobacteriota</taxon>
        <taxon>Cyanophyceae</taxon>
        <taxon>Oscillatoriophycideae</taxon>
        <taxon>Oscillatoriales</taxon>
        <taxon>Sirenicapillariaceae</taxon>
        <taxon>Limnoraphis</taxon>
    </lineage>
</organism>
<dbReference type="PROSITE" id="PS01136">
    <property type="entry name" value="UPF0034"/>
    <property type="match status" value="1"/>
</dbReference>
<feature type="binding site" evidence="9">
    <location>
        <begin position="299"/>
        <end position="300"/>
    </location>
    <ligand>
        <name>FMN</name>
        <dbReference type="ChEBI" id="CHEBI:58210"/>
    </ligand>
</feature>
<dbReference type="InterPro" id="IPR035587">
    <property type="entry name" value="DUS-like_FMN-bd"/>
</dbReference>
<feature type="site" description="Interacts with tRNA" evidence="9">
    <location>
        <position position="252"/>
    </location>
</feature>
<dbReference type="PANTHER" id="PTHR42907">
    <property type="entry name" value="FMN-LINKED OXIDOREDUCTASES SUPERFAMILY PROTEIN"/>
    <property type="match status" value="1"/>
</dbReference>
<comment type="caution">
    <text evidence="9">Lacks conserved residue(s) required for the propagation of feature annotation.</text>
</comment>
<evidence type="ECO:0000256" key="1">
    <source>
        <dbReference type="ARBA" id="ARBA00001917"/>
    </source>
</evidence>
<feature type="site" description="Interacts with tRNA; defines subfamily-specific binding signature" evidence="9">
    <location>
        <position position="249"/>
    </location>
</feature>
<proteinExistence type="inferred from homology"/>
<dbReference type="InterPro" id="IPR013785">
    <property type="entry name" value="Aldolase_TIM"/>
</dbReference>
<evidence type="ECO:0000256" key="9">
    <source>
        <dbReference type="HAMAP-Rule" id="MF_02041"/>
    </source>
</evidence>
<feature type="binding site" evidence="9">
    <location>
        <position position="69"/>
    </location>
    <ligand>
        <name>FMN</name>
        <dbReference type="ChEBI" id="CHEBI:58210"/>
    </ligand>
</feature>
<comment type="catalytic activity">
    <reaction evidence="9">
        <text>5,6-dihydrouridine(20a) in tRNA + NADP(+) = uridine(20a) in tRNA + NADPH + H(+)</text>
        <dbReference type="Rhea" id="RHEA:53344"/>
        <dbReference type="Rhea" id="RHEA-COMP:13535"/>
        <dbReference type="Rhea" id="RHEA-COMP:13536"/>
        <dbReference type="ChEBI" id="CHEBI:15378"/>
        <dbReference type="ChEBI" id="CHEBI:57783"/>
        <dbReference type="ChEBI" id="CHEBI:58349"/>
        <dbReference type="ChEBI" id="CHEBI:65315"/>
        <dbReference type="ChEBI" id="CHEBI:74443"/>
    </reaction>
</comment>
<keyword evidence="7 9" id="KW-0694">RNA-binding</keyword>
<comment type="caution">
    <text evidence="11">The sequence shown here is derived from an EMBL/GenBank/DDBJ whole genome shotgun (WGS) entry which is preliminary data.</text>
</comment>
<keyword evidence="2 9" id="KW-0820">tRNA-binding</keyword>
<accession>A0A0J9HLL2</accession>
<evidence type="ECO:0000313" key="12">
    <source>
        <dbReference type="Proteomes" id="UP000033607"/>
    </source>
</evidence>
<dbReference type="SUPFAM" id="SSF51395">
    <property type="entry name" value="FMN-linked oxidoreductases"/>
    <property type="match status" value="2"/>
</dbReference>
<keyword evidence="3 9" id="KW-0285">Flavoprotein</keyword>
<comment type="catalytic activity">
    <reaction evidence="9">
        <text>5,6-dihydrouridine(20a) in tRNA + NAD(+) = uridine(20a) in tRNA + NADH + H(+)</text>
        <dbReference type="Rhea" id="RHEA:53348"/>
        <dbReference type="Rhea" id="RHEA-COMP:13535"/>
        <dbReference type="Rhea" id="RHEA-COMP:13536"/>
        <dbReference type="ChEBI" id="CHEBI:15378"/>
        <dbReference type="ChEBI" id="CHEBI:57540"/>
        <dbReference type="ChEBI" id="CHEBI:57945"/>
        <dbReference type="ChEBI" id="CHEBI:65315"/>
        <dbReference type="ChEBI" id="CHEBI:74443"/>
    </reaction>
</comment>
<dbReference type="HAMAP" id="MF_02041">
    <property type="entry name" value="DusA_subfam"/>
    <property type="match status" value="1"/>
</dbReference>
<sequence length="395" mass="44608">MNFTSPNQVYPLSIAPMMDRTDRHFRYFMRQMTRRTLLYTEMVTSAAIIHGDRNKLLGFSPEEKPLVLQVGGDQPQELAICAEIAEDMGYDQVNLNVGCPSSRVLDGNFGACLMAQPQRVAEAVSKMQSRVKIPVTVKHRIGIDDRDRYEDMANFVQIVSASGVGCPSSRVLDGNFGACLMAQPQRVAEAVSKMQSRVKIPVTVKHRIGIDDRDRYEDMANFVQIVSASGCQQFTVHARKAWLQGLSPKENRDIPPLRYEDVHRLKQEFPHLLIEINGGLTTFSQVHEQLKSVDAVMIGRAAYDHPYLFATADQEFYGEETTPLTRHQVVEAMFPYLEYWLSRGVKLNSIMRHVLQLFTGQPGTKAWKRYLSENGYLPGAGIEVVREALTQVINL</sequence>
<reference evidence="11 12" key="1">
    <citation type="submission" date="2015-06" db="EMBL/GenBank/DDBJ databases">
        <title>Draft genome assembly of filamentous brackish cyanobacterium Limnoraphis robusta strain CS-951.</title>
        <authorList>
            <person name="Willis A."/>
            <person name="Parks M."/>
            <person name="Burford M.A."/>
        </authorList>
    </citation>
    <scope>NUCLEOTIDE SEQUENCE [LARGE SCALE GENOMIC DNA]</scope>
    <source>
        <strain evidence="11 12">CS-951</strain>
    </source>
</reference>
<dbReference type="InterPro" id="IPR004653">
    <property type="entry name" value="DusA"/>
</dbReference>
<dbReference type="GO" id="GO:0010181">
    <property type="term" value="F:FMN binding"/>
    <property type="evidence" value="ECO:0007669"/>
    <property type="project" value="UniProtKB-UniRule"/>
</dbReference>
<dbReference type="Pfam" id="PF01207">
    <property type="entry name" value="Dus"/>
    <property type="match status" value="1"/>
</dbReference>
<feature type="site" description="Interacts with tRNA" evidence="9">
    <location>
        <position position="96"/>
    </location>
</feature>
<dbReference type="GO" id="GO:0050660">
    <property type="term" value="F:flavin adenine dinucleotide binding"/>
    <property type="evidence" value="ECO:0007669"/>
    <property type="project" value="InterPro"/>
</dbReference>
<feature type="domain" description="DUS-like FMN-binding" evidence="10">
    <location>
        <begin position="164"/>
        <end position="382"/>
    </location>
</feature>
<comment type="function">
    <text evidence="9">Catalyzes the synthesis of 5,6-dihydrouridine (D), a modified base found in the D-loop of most tRNAs, via the reduction of the C5-C6 double bond in target uridines. Specifically modifies U20 and U20a in tRNAs.</text>
</comment>
<name>A0A0J9HLL2_9CYAN</name>
<evidence type="ECO:0000256" key="2">
    <source>
        <dbReference type="ARBA" id="ARBA00022555"/>
    </source>
</evidence>
<evidence type="ECO:0000256" key="3">
    <source>
        <dbReference type="ARBA" id="ARBA00022630"/>
    </source>
</evidence>
<dbReference type="PANTHER" id="PTHR42907:SF1">
    <property type="entry name" value="FMN-LINKED OXIDOREDUCTASES SUPERFAMILY PROTEIN"/>
    <property type="match status" value="1"/>
</dbReference>
<dbReference type="AlphaFoldDB" id="A0A0J9HLL2"/>
<evidence type="ECO:0000256" key="4">
    <source>
        <dbReference type="ARBA" id="ARBA00022643"/>
    </source>
</evidence>
<dbReference type="GO" id="GO:0000049">
    <property type="term" value="F:tRNA binding"/>
    <property type="evidence" value="ECO:0007669"/>
    <property type="project" value="UniProtKB-UniRule"/>
</dbReference>
<dbReference type="NCBIfam" id="NF008774">
    <property type="entry name" value="PRK11815.1"/>
    <property type="match status" value="1"/>
</dbReference>
<evidence type="ECO:0000256" key="6">
    <source>
        <dbReference type="ARBA" id="ARBA00022857"/>
    </source>
</evidence>
<keyword evidence="6 9" id="KW-0521">NADP</keyword>
<feature type="binding site" evidence="9">
    <location>
        <position position="237"/>
    </location>
    <ligand>
        <name>FMN</name>
        <dbReference type="ChEBI" id="CHEBI:58210"/>
    </ligand>
</feature>
<dbReference type="InterPro" id="IPR018517">
    <property type="entry name" value="tRNA_hU_synthase_CS"/>
</dbReference>
<comment type="cofactor">
    <cofactor evidence="1 9">
        <name>FMN</name>
        <dbReference type="ChEBI" id="CHEBI:58210"/>
    </cofactor>
</comment>
<feature type="binding site" evidence="9">
    <location>
        <begin position="16"/>
        <end position="18"/>
    </location>
    <ligand>
        <name>FMN</name>
        <dbReference type="ChEBI" id="CHEBI:58210"/>
    </ligand>
</feature>
<comment type="similarity">
    <text evidence="9">Belongs to the Dus family. DusA subfamily.</text>
</comment>
<dbReference type="PATRIC" id="fig|1637645.4.peg.5384"/>
<keyword evidence="5 9" id="KW-0819">tRNA processing</keyword>
<dbReference type="GO" id="GO:0102266">
    <property type="term" value="F:tRNA-dihydrouridine20a synthase activity"/>
    <property type="evidence" value="ECO:0007669"/>
    <property type="project" value="RHEA"/>
</dbReference>
<evidence type="ECO:0000256" key="7">
    <source>
        <dbReference type="ARBA" id="ARBA00022884"/>
    </source>
</evidence>
<keyword evidence="8 9" id="KW-0560">Oxidoreductase</keyword>
<dbReference type="Proteomes" id="UP000033607">
    <property type="component" value="Unassembled WGS sequence"/>
</dbReference>
<keyword evidence="4 9" id="KW-0288">FMN</keyword>
<comment type="catalytic activity">
    <reaction evidence="9">
        <text>5,6-dihydrouridine(20) in tRNA + NADP(+) = uridine(20) in tRNA + NADPH + H(+)</text>
        <dbReference type="Rhea" id="RHEA:53336"/>
        <dbReference type="Rhea" id="RHEA-COMP:13533"/>
        <dbReference type="Rhea" id="RHEA-COMP:13534"/>
        <dbReference type="ChEBI" id="CHEBI:15378"/>
        <dbReference type="ChEBI" id="CHEBI:57783"/>
        <dbReference type="ChEBI" id="CHEBI:58349"/>
        <dbReference type="ChEBI" id="CHEBI:65315"/>
        <dbReference type="ChEBI" id="CHEBI:74443"/>
        <dbReference type="EC" id="1.3.1.91"/>
    </reaction>
</comment>
<comment type="catalytic activity">
    <reaction evidence="9">
        <text>5,6-dihydrouridine(20) in tRNA + NAD(+) = uridine(20) in tRNA + NADH + H(+)</text>
        <dbReference type="Rhea" id="RHEA:53340"/>
        <dbReference type="Rhea" id="RHEA-COMP:13533"/>
        <dbReference type="Rhea" id="RHEA-COMP:13534"/>
        <dbReference type="ChEBI" id="CHEBI:15378"/>
        <dbReference type="ChEBI" id="CHEBI:57540"/>
        <dbReference type="ChEBI" id="CHEBI:57945"/>
        <dbReference type="ChEBI" id="CHEBI:65315"/>
        <dbReference type="ChEBI" id="CHEBI:74443"/>
        <dbReference type="EC" id="1.3.1.91"/>
    </reaction>
</comment>